<comment type="caution">
    <text evidence="1">The sequence shown here is derived from an EMBL/GenBank/DDBJ whole genome shotgun (WGS) entry which is preliminary data.</text>
</comment>
<proteinExistence type="predicted"/>
<dbReference type="Proteomes" id="UP001250656">
    <property type="component" value="Unassembled WGS sequence"/>
</dbReference>
<sequence>MQNLLRYLKFLFTATNQHGVHSPFIYAYVTKCLYAQPGYGGAKSEDILLKSIAYFKPKRVWLPPDKNKLRKTIQHEFPSVLLCGGPYDIIYADPLRAEKLLGNPSEENKIHNDCMMLIFGIRSNADHRATWKRIKTDHQIRITVDLFHCAAAFFRREQAEEHFQIRI</sequence>
<accession>A0ABU3L9G8</accession>
<protein>
    <submittedName>
        <fullName evidence="1">Uncharacterized protein</fullName>
    </submittedName>
</protein>
<gene>
    <name evidence="1" type="ORF">RQM65_14285</name>
</gene>
<dbReference type="RefSeq" id="WP_314016058.1">
    <property type="nucleotide sequence ID" value="NZ_JAVTTP010000001.1"/>
</dbReference>
<dbReference type="EMBL" id="JAVTTP010000001">
    <property type="protein sequence ID" value="MDT7829839.1"/>
    <property type="molecule type" value="Genomic_DNA"/>
</dbReference>
<reference evidence="1 2" key="1">
    <citation type="submission" date="2023-09" db="EMBL/GenBank/DDBJ databases">
        <title>Novel taxa isolated from Blanes Bay.</title>
        <authorList>
            <person name="Rey-Velasco X."/>
            <person name="Lucena T."/>
        </authorList>
    </citation>
    <scope>NUCLEOTIDE SEQUENCE [LARGE SCALE GENOMIC DNA]</scope>
    <source>
        <strain evidence="1 2">S334</strain>
    </source>
</reference>
<name>A0ABU3L9G8_9FLAO</name>
<organism evidence="1 2">
    <name type="scientific">Pricia mediterranea</name>
    <dbReference type="NCBI Taxonomy" id="3076079"/>
    <lineage>
        <taxon>Bacteria</taxon>
        <taxon>Pseudomonadati</taxon>
        <taxon>Bacteroidota</taxon>
        <taxon>Flavobacteriia</taxon>
        <taxon>Flavobacteriales</taxon>
        <taxon>Flavobacteriaceae</taxon>
        <taxon>Pricia</taxon>
    </lineage>
</organism>
<keyword evidence="2" id="KW-1185">Reference proteome</keyword>
<evidence type="ECO:0000313" key="2">
    <source>
        <dbReference type="Proteomes" id="UP001250656"/>
    </source>
</evidence>
<evidence type="ECO:0000313" key="1">
    <source>
        <dbReference type="EMBL" id="MDT7829839.1"/>
    </source>
</evidence>